<organism evidence="2 3">
    <name type="scientific">Humicola insolens</name>
    <name type="common">Soft-rot fungus</name>
    <dbReference type="NCBI Taxonomy" id="85995"/>
    <lineage>
        <taxon>Eukaryota</taxon>
        <taxon>Fungi</taxon>
        <taxon>Dikarya</taxon>
        <taxon>Ascomycota</taxon>
        <taxon>Pezizomycotina</taxon>
        <taxon>Sordariomycetes</taxon>
        <taxon>Sordariomycetidae</taxon>
        <taxon>Sordariales</taxon>
        <taxon>Chaetomiaceae</taxon>
        <taxon>Mycothermus</taxon>
    </lineage>
</organism>
<proteinExistence type="predicted"/>
<evidence type="ECO:0000313" key="2">
    <source>
        <dbReference type="EMBL" id="KAL1839991.1"/>
    </source>
</evidence>
<evidence type="ECO:0000313" key="3">
    <source>
        <dbReference type="Proteomes" id="UP001583172"/>
    </source>
</evidence>
<sequence length="190" mass="21000">MFHRTILNTAVFLLGVRLAIAIPLESSGASEPKEIGDRCGTYDGQFLGDCADPLTCIPLSPNCTFFRDPWSSATGCPGTCQEIDISQQRIYTLCGGWHLYDDCDERIEQCSVDPRNRGCGPPCDAGGICIPYEDTCTQGKKCREGTVCFEKTGACLPLRFGSDSYEKTSREHVWVDDDEITRPDWAVKQP</sequence>
<keyword evidence="3" id="KW-1185">Reference proteome</keyword>
<comment type="caution">
    <text evidence="2">The sequence shown here is derived from an EMBL/GenBank/DDBJ whole genome shotgun (WGS) entry which is preliminary data.</text>
</comment>
<name>A0ABR3VDZ9_HUMIN</name>
<keyword evidence="1" id="KW-0732">Signal</keyword>
<feature type="signal peptide" evidence="1">
    <location>
        <begin position="1"/>
        <end position="21"/>
    </location>
</feature>
<dbReference type="Proteomes" id="UP001583172">
    <property type="component" value="Unassembled WGS sequence"/>
</dbReference>
<accession>A0ABR3VDZ9</accession>
<reference evidence="2 3" key="1">
    <citation type="journal article" date="2024" name="Commun. Biol.">
        <title>Comparative genomic analysis of thermophilic fungi reveals convergent evolutionary adaptations and gene losses.</title>
        <authorList>
            <person name="Steindorff A.S."/>
            <person name="Aguilar-Pontes M.V."/>
            <person name="Robinson A.J."/>
            <person name="Andreopoulos B."/>
            <person name="LaButti K."/>
            <person name="Kuo A."/>
            <person name="Mondo S."/>
            <person name="Riley R."/>
            <person name="Otillar R."/>
            <person name="Haridas S."/>
            <person name="Lipzen A."/>
            <person name="Grimwood J."/>
            <person name="Schmutz J."/>
            <person name="Clum A."/>
            <person name="Reid I.D."/>
            <person name="Moisan M.C."/>
            <person name="Butler G."/>
            <person name="Nguyen T.T.M."/>
            <person name="Dewar K."/>
            <person name="Conant G."/>
            <person name="Drula E."/>
            <person name="Henrissat B."/>
            <person name="Hansel C."/>
            <person name="Singer S."/>
            <person name="Hutchinson M.I."/>
            <person name="de Vries R.P."/>
            <person name="Natvig D.O."/>
            <person name="Powell A.J."/>
            <person name="Tsang A."/>
            <person name="Grigoriev I.V."/>
        </authorList>
    </citation>
    <scope>NUCLEOTIDE SEQUENCE [LARGE SCALE GENOMIC DNA]</scope>
    <source>
        <strain evidence="2 3">CBS 620.91</strain>
    </source>
</reference>
<feature type="chain" id="PRO_5047247617" evidence="1">
    <location>
        <begin position="22"/>
        <end position="190"/>
    </location>
</feature>
<gene>
    <name evidence="2" type="ORF">VTJ49DRAFT_954</name>
</gene>
<evidence type="ECO:0000256" key="1">
    <source>
        <dbReference type="SAM" id="SignalP"/>
    </source>
</evidence>
<protein>
    <submittedName>
        <fullName evidence="2">Uncharacterized protein</fullName>
    </submittedName>
</protein>
<dbReference type="EMBL" id="JAZGSY010000132">
    <property type="protein sequence ID" value="KAL1839991.1"/>
    <property type="molecule type" value="Genomic_DNA"/>
</dbReference>